<reference evidence="1 2" key="1">
    <citation type="submission" date="2020-08" db="EMBL/GenBank/DDBJ databases">
        <title>Sequencing the genomes of 1000 actinobacteria strains.</title>
        <authorList>
            <person name="Klenk H.-P."/>
        </authorList>
    </citation>
    <scope>NUCLEOTIDE SEQUENCE [LARGE SCALE GENOMIC DNA]</scope>
    <source>
        <strain evidence="1 2">DSM 105784</strain>
    </source>
</reference>
<proteinExistence type="predicted"/>
<dbReference type="EMBL" id="JACHMJ010000001">
    <property type="protein sequence ID" value="MBB5842644.1"/>
    <property type="molecule type" value="Genomic_DNA"/>
</dbReference>
<protein>
    <submittedName>
        <fullName evidence="1">Uncharacterized protein</fullName>
    </submittedName>
</protein>
<evidence type="ECO:0000313" key="1">
    <source>
        <dbReference type="EMBL" id="MBB5842644.1"/>
    </source>
</evidence>
<name>A0A841AJP3_9MICO</name>
<sequence length="35" mass="3844">MPTSTDTTLLSIDEYSTVSVDMTHILVAMLEGRSE</sequence>
<organism evidence="1 2">
    <name type="scientific">Conyzicola lurida</name>
    <dbReference type="NCBI Taxonomy" id="1172621"/>
    <lineage>
        <taxon>Bacteria</taxon>
        <taxon>Bacillati</taxon>
        <taxon>Actinomycetota</taxon>
        <taxon>Actinomycetes</taxon>
        <taxon>Micrococcales</taxon>
        <taxon>Microbacteriaceae</taxon>
        <taxon>Conyzicola</taxon>
    </lineage>
</organism>
<gene>
    <name evidence="1" type="ORF">HD599_000967</name>
</gene>
<keyword evidence="2" id="KW-1185">Reference proteome</keyword>
<dbReference type="AlphaFoldDB" id="A0A841AJP3"/>
<comment type="caution">
    <text evidence="1">The sequence shown here is derived from an EMBL/GenBank/DDBJ whole genome shotgun (WGS) entry which is preliminary data.</text>
</comment>
<dbReference type="Proteomes" id="UP000536685">
    <property type="component" value="Unassembled WGS sequence"/>
</dbReference>
<evidence type="ECO:0000313" key="2">
    <source>
        <dbReference type="Proteomes" id="UP000536685"/>
    </source>
</evidence>
<accession>A0A841AJP3</accession>